<dbReference type="RefSeq" id="WP_343758309.1">
    <property type="nucleotide sequence ID" value="NZ_BAAAEM010000002.1"/>
</dbReference>
<evidence type="ECO:0000313" key="1">
    <source>
        <dbReference type="EMBL" id="GAA0471391.1"/>
    </source>
</evidence>
<sequence length="152" mass="16805">MLPIDTFVTTHFFELSEGDVAYALDYDQSICMVGTANGFTIAVFPELEDQKFVTGETEHFEGLGHVIKNTSLVVDHHTVEKYHGMADPIGSIVVLRGQIFICAKAKKNAEKILVKIGDLDTDKHSMLAVAYPKWSIVVPDLKDTQTLFSTST</sequence>
<organism evidence="1 2">
    <name type="scientific">Parasphingorhabdus litoris</name>
    <dbReference type="NCBI Taxonomy" id="394733"/>
    <lineage>
        <taxon>Bacteria</taxon>
        <taxon>Pseudomonadati</taxon>
        <taxon>Pseudomonadota</taxon>
        <taxon>Alphaproteobacteria</taxon>
        <taxon>Sphingomonadales</taxon>
        <taxon>Sphingomonadaceae</taxon>
        <taxon>Parasphingorhabdus</taxon>
    </lineage>
</organism>
<comment type="caution">
    <text evidence="1">The sequence shown here is derived from an EMBL/GenBank/DDBJ whole genome shotgun (WGS) entry which is preliminary data.</text>
</comment>
<reference evidence="1 2" key="1">
    <citation type="journal article" date="2019" name="Int. J. Syst. Evol. Microbiol.">
        <title>The Global Catalogue of Microorganisms (GCM) 10K type strain sequencing project: providing services to taxonomists for standard genome sequencing and annotation.</title>
        <authorList>
            <consortium name="The Broad Institute Genomics Platform"/>
            <consortium name="The Broad Institute Genome Sequencing Center for Infectious Disease"/>
            <person name="Wu L."/>
            <person name="Ma J."/>
        </authorList>
    </citation>
    <scope>NUCLEOTIDE SEQUENCE [LARGE SCALE GENOMIC DNA]</scope>
    <source>
        <strain evidence="1 2">JCM 14162</strain>
    </source>
</reference>
<accession>A0ABN1AA73</accession>
<gene>
    <name evidence="1" type="ORF">GCM10009096_10460</name>
</gene>
<name>A0ABN1AA73_9SPHN</name>
<protein>
    <submittedName>
        <fullName evidence="1">Uncharacterized protein</fullName>
    </submittedName>
</protein>
<keyword evidence="2" id="KW-1185">Reference proteome</keyword>
<proteinExistence type="predicted"/>
<dbReference type="Proteomes" id="UP001500713">
    <property type="component" value="Unassembled WGS sequence"/>
</dbReference>
<dbReference type="EMBL" id="BAAAEM010000002">
    <property type="protein sequence ID" value="GAA0471391.1"/>
    <property type="molecule type" value="Genomic_DNA"/>
</dbReference>
<evidence type="ECO:0000313" key="2">
    <source>
        <dbReference type="Proteomes" id="UP001500713"/>
    </source>
</evidence>